<dbReference type="PANTHER" id="PTHR42060:SF3">
    <property type="entry name" value="SMP-30_GLUCONOLACTONASE_LRE-LIKE REGION DOMAIN-CONTAINING PROTEIN"/>
    <property type="match status" value="1"/>
</dbReference>
<dbReference type="EMBL" id="JAPEVA010000008">
    <property type="protein sequence ID" value="KAJ4410376.1"/>
    <property type="molecule type" value="Genomic_DNA"/>
</dbReference>
<dbReference type="SUPFAM" id="SSF63829">
    <property type="entry name" value="Calcium-dependent phosphotriesterase"/>
    <property type="match status" value="1"/>
</dbReference>
<dbReference type="InterPro" id="IPR011042">
    <property type="entry name" value="6-blade_b-propeller_TolB-like"/>
</dbReference>
<feature type="chain" id="PRO_5040824628" evidence="1">
    <location>
        <begin position="23"/>
        <end position="320"/>
    </location>
</feature>
<dbReference type="Proteomes" id="UP001140510">
    <property type="component" value="Unassembled WGS sequence"/>
</dbReference>
<dbReference type="PANTHER" id="PTHR42060">
    <property type="entry name" value="NHL REPEAT-CONTAINING PROTEIN-RELATED"/>
    <property type="match status" value="1"/>
</dbReference>
<gene>
    <name evidence="2" type="ORF">N0V91_001860</name>
</gene>
<dbReference type="AlphaFoldDB" id="A0A9W9D9V4"/>
<organism evidence="2 3">
    <name type="scientific">Didymella pomorum</name>
    <dbReference type="NCBI Taxonomy" id="749634"/>
    <lineage>
        <taxon>Eukaryota</taxon>
        <taxon>Fungi</taxon>
        <taxon>Dikarya</taxon>
        <taxon>Ascomycota</taxon>
        <taxon>Pezizomycotina</taxon>
        <taxon>Dothideomycetes</taxon>
        <taxon>Pleosporomycetidae</taxon>
        <taxon>Pleosporales</taxon>
        <taxon>Pleosporineae</taxon>
        <taxon>Didymellaceae</taxon>
        <taxon>Didymella</taxon>
    </lineage>
</organism>
<feature type="signal peptide" evidence="1">
    <location>
        <begin position="1"/>
        <end position="22"/>
    </location>
</feature>
<keyword evidence="1" id="KW-0732">Signal</keyword>
<evidence type="ECO:0000313" key="2">
    <source>
        <dbReference type="EMBL" id="KAJ4410376.1"/>
    </source>
</evidence>
<keyword evidence="3" id="KW-1185">Reference proteome</keyword>
<evidence type="ECO:0000256" key="1">
    <source>
        <dbReference type="SAM" id="SignalP"/>
    </source>
</evidence>
<protein>
    <submittedName>
        <fullName evidence="2">Uncharacterized protein</fullName>
    </submittedName>
</protein>
<comment type="caution">
    <text evidence="2">The sequence shown here is derived from an EMBL/GenBank/DDBJ whole genome shotgun (WGS) entry which is preliminary data.</text>
</comment>
<dbReference type="Gene3D" id="2.120.10.30">
    <property type="entry name" value="TolB, C-terminal domain"/>
    <property type="match status" value="1"/>
</dbReference>
<dbReference type="InterPro" id="IPR052998">
    <property type="entry name" value="Hetero-Diels-Alderase-like"/>
</dbReference>
<accession>A0A9W9D9V4</accession>
<proteinExistence type="predicted"/>
<name>A0A9W9D9V4_9PLEO</name>
<sequence length="320" mass="33119">MNAFLTSILAATASFFFASTHASTPRTIHQFPNPTWLENIAAMRNGSLLVTVIGRPEVHIVNPLVTPSTALVVATIPDVNAVFGITELSDDVFAVAAGNYTADNAPVFGSFSVWSIDVGHRHGVAKVGKIADVPGAGMINGLAALDEDTLLFADSWKGNIASLGVKSGENGIWFGDKSTASNFSAPGLPLGVNGIKVHHDWVYFTNTVQNSLSRVRVDRVAQQVVSNVEILAQGDAVAVPDDFAVLGDGSVVLGRPLSDQLVKVGGDGKVEVVAKVTGVTAVALGKAKKGRDVAYLSSMGGFSADGSVKAGGKVVIVGLK</sequence>
<dbReference type="OrthoDB" id="9977941at2759"/>
<evidence type="ECO:0000313" key="3">
    <source>
        <dbReference type="Proteomes" id="UP001140510"/>
    </source>
</evidence>
<reference evidence="2" key="1">
    <citation type="submission" date="2022-10" db="EMBL/GenBank/DDBJ databases">
        <title>Tapping the CABI collections for fungal endophytes: first genome assemblies for Collariella, Neodidymelliopsis, Ascochyta clinopodiicola, Didymella pomorum, Didymosphaeria variabile, Neocosmospora piperis and Neocucurbitaria cava.</title>
        <authorList>
            <person name="Hill R."/>
        </authorList>
    </citation>
    <scope>NUCLEOTIDE SEQUENCE</scope>
    <source>
        <strain evidence="2">IMI 355091</strain>
    </source>
</reference>